<dbReference type="InterPro" id="IPR036388">
    <property type="entry name" value="WH-like_DNA-bd_sf"/>
</dbReference>
<dbReference type="InterPro" id="IPR036390">
    <property type="entry name" value="WH_DNA-bd_sf"/>
</dbReference>
<feature type="domain" description="HTH hxlR-type" evidence="4">
    <location>
        <begin position="14"/>
        <end position="112"/>
    </location>
</feature>
<sequence length="237" mass="25538">MAERRTYGSYNDGCAAAHALDLVGDRWAMVVVRELLLGPKRFVDLQNDVMGIGPTVLTRRLVDLVDRGVVQSRRSSTSSRSELYELTPWGCRLEEVNTALARWAVESSALPWDADMSPDTLILTMRAHARPCPELEEPVAVGLHLSDARRHPHPDPVSYVAVLSADGSSLTKTDIPQSTIATLTTDTRTLKTAVLGDADLTRHPDAAISGDPTAIDTLLAATRLDDPGPGRSLPGPG</sequence>
<evidence type="ECO:0000256" key="1">
    <source>
        <dbReference type="ARBA" id="ARBA00023015"/>
    </source>
</evidence>
<name>A0ABZ3FMK8_9ACTN</name>
<protein>
    <submittedName>
        <fullName evidence="5">Helix-turn-helix domain-containing protein</fullName>
    </submittedName>
</protein>
<evidence type="ECO:0000259" key="4">
    <source>
        <dbReference type="PROSITE" id="PS51118"/>
    </source>
</evidence>
<dbReference type="PANTHER" id="PTHR33204">
    <property type="entry name" value="TRANSCRIPTIONAL REGULATOR, MARR FAMILY"/>
    <property type="match status" value="1"/>
</dbReference>
<dbReference type="EMBL" id="CP154795">
    <property type="protein sequence ID" value="XAN06339.1"/>
    <property type="molecule type" value="Genomic_DNA"/>
</dbReference>
<dbReference type="PROSITE" id="PS51118">
    <property type="entry name" value="HTH_HXLR"/>
    <property type="match status" value="1"/>
</dbReference>
<dbReference type="Proteomes" id="UP001442841">
    <property type="component" value="Chromosome"/>
</dbReference>
<gene>
    <name evidence="5" type="ORF">AADG42_03130</name>
</gene>
<organism evidence="5 6">
    <name type="scientific">Ammonicoccus fulvus</name>
    <dbReference type="NCBI Taxonomy" id="3138240"/>
    <lineage>
        <taxon>Bacteria</taxon>
        <taxon>Bacillati</taxon>
        <taxon>Actinomycetota</taxon>
        <taxon>Actinomycetes</taxon>
        <taxon>Propionibacteriales</taxon>
        <taxon>Propionibacteriaceae</taxon>
        <taxon>Ammonicoccus</taxon>
    </lineage>
</organism>
<keyword evidence="6" id="KW-1185">Reference proteome</keyword>
<keyword evidence="1" id="KW-0805">Transcription regulation</keyword>
<dbReference type="PANTHER" id="PTHR33204:SF18">
    <property type="entry name" value="TRANSCRIPTIONAL REGULATORY PROTEIN"/>
    <property type="match status" value="1"/>
</dbReference>
<keyword evidence="2" id="KW-0238">DNA-binding</keyword>
<evidence type="ECO:0000256" key="3">
    <source>
        <dbReference type="ARBA" id="ARBA00023163"/>
    </source>
</evidence>
<evidence type="ECO:0000256" key="2">
    <source>
        <dbReference type="ARBA" id="ARBA00023125"/>
    </source>
</evidence>
<dbReference type="SUPFAM" id="SSF46785">
    <property type="entry name" value="Winged helix' DNA-binding domain"/>
    <property type="match status" value="1"/>
</dbReference>
<dbReference type="InterPro" id="IPR002577">
    <property type="entry name" value="HTH_HxlR"/>
</dbReference>
<reference evidence="5 6" key="1">
    <citation type="submission" date="2024-04" db="EMBL/GenBank/DDBJ databases">
        <title>Isolation of an actinomycete strain from pig manure.</title>
        <authorList>
            <person name="Gong T."/>
            <person name="Yu Z."/>
            <person name="An M."/>
            <person name="Wei C."/>
            <person name="Yang W."/>
            <person name="Liu L."/>
        </authorList>
    </citation>
    <scope>NUCLEOTIDE SEQUENCE [LARGE SCALE GENOMIC DNA]</scope>
    <source>
        <strain evidence="5 6">ZF39</strain>
    </source>
</reference>
<dbReference type="Pfam" id="PF01638">
    <property type="entry name" value="HxlR"/>
    <property type="match status" value="1"/>
</dbReference>
<dbReference type="Gene3D" id="1.10.10.10">
    <property type="entry name" value="Winged helix-like DNA-binding domain superfamily/Winged helix DNA-binding domain"/>
    <property type="match status" value="1"/>
</dbReference>
<proteinExistence type="predicted"/>
<keyword evidence="3" id="KW-0804">Transcription</keyword>
<dbReference type="RefSeq" id="WP_425307773.1">
    <property type="nucleotide sequence ID" value="NZ_CP154795.1"/>
</dbReference>
<evidence type="ECO:0000313" key="6">
    <source>
        <dbReference type="Proteomes" id="UP001442841"/>
    </source>
</evidence>
<accession>A0ABZ3FMK8</accession>
<evidence type="ECO:0000313" key="5">
    <source>
        <dbReference type="EMBL" id="XAN06339.1"/>
    </source>
</evidence>